<reference evidence="2 3" key="1">
    <citation type="submission" date="2017-03" db="EMBL/GenBank/DDBJ databases">
        <title>Complete genome sequence of Candidatus 'Thiodictyon syntrophicum' sp. nov. strain Cad16T, a photolithoautotroph purple sulfur bacterium isolated from an alpine meromictic lake.</title>
        <authorList>
            <person name="Luedin S.M."/>
            <person name="Pothier J.F."/>
            <person name="Danza F."/>
            <person name="Storelli N."/>
            <person name="Wittwer M."/>
            <person name="Tonolla M."/>
        </authorList>
    </citation>
    <scope>NUCLEOTIDE SEQUENCE [LARGE SCALE GENOMIC DNA]</scope>
    <source>
        <strain evidence="2 3">Cad16T</strain>
    </source>
</reference>
<evidence type="ECO:0000313" key="2">
    <source>
        <dbReference type="EMBL" id="AUB81903.1"/>
    </source>
</evidence>
<dbReference type="InterPro" id="IPR049052">
    <property type="entry name" value="nSTAND1"/>
</dbReference>
<feature type="domain" description="Novel STAND NTPase 1" evidence="1">
    <location>
        <begin position="2"/>
        <end position="267"/>
    </location>
</feature>
<accession>A0A2K8U8K9</accession>
<dbReference type="KEGG" id="tsy:THSYN_13675"/>
<gene>
    <name evidence="2" type="ORF">THSYN_13675</name>
</gene>
<keyword evidence="3" id="KW-1185">Reference proteome</keyword>
<dbReference type="OrthoDB" id="9782895at2"/>
<dbReference type="Proteomes" id="UP000232638">
    <property type="component" value="Chromosome"/>
</dbReference>
<evidence type="ECO:0000259" key="1">
    <source>
        <dbReference type="Pfam" id="PF20703"/>
    </source>
</evidence>
<evidence type="ECO:0000313" key="3">
    <source>
        <dbReference type="Proteomes" id="UP000232638"/>
    </source>
</evidence>
<protein>
    <recommendedName>
        <fullName evidence="1">Novel STAND NTPase 1 domain-containing protein</fullName>
    </recommendedName>
</protein>
<dbReference type="EMBL" id="CP020370">
    <property type="protein sequence ID" value="AUB81903.1"/>
    <property type="molecule type" value="Genomic_DNA"/>
</dbReference>
<dbReference type="Pfam" id="PF20703">
    <property type="entry name" value="nSTAND1"/>
    <property type="match status" value="1"/>
</dbReference>
<sequence>MILDQFEEVFTPGAEAHRDAFIALLLRAAAEPGCRVIATLRADFQPQVIAHPGLCAVLNGGGSYYVGAPGPLALARMIEGPAQAVGLAVEPALTAQLVSEADREPGGLALLAAALQDTWLAGQDEGTLRLDHYARAVGGIKGVLSRRGRRGLALLWPQGRAALPRVFGQLIHVDAETGAATRRRVPLDRWPPQGSERRLIEVFSRDAVRLLVCGEQGGQATVEVAHEALLREWPRLAVWIRTRREALIRRDEVRRDAARWDERGRPDHLLPHPELLAEVRARLAAAGLWDDLRREERIAWFLAQDDPADLGGLTLEAFRRHGQAGALAALPLLADLTRPGRTWETSEALGHWALGQVPELAAWLRAGLTEVLVLLGHEDALS</sequence>
<organism evidence="2 3">
    <name type="scientific">Candidatus Thiodictyon syntrophicum</name>
    <dbReference type="NCBI Taxonomy" id="1166950"/>
    <lineage>
        <taxon>Bacteria</taxon>
        <taxon>Pseudomonadati</taxon>
        <taxon>Pseudomonadota</taxon>
        <taxon>Gammaproteobacteria</taxon>
        <taxon>Chromatiales</taxon>
        <taxon>Chromatiaceae</taxon>
        <taxon>Thiodictyon</taxon>
    </lineage>
</organism>
<name>A0A2K8U8K9_9GAMM</name>
<proteinExistence type="predicted"/>
<dbReference type="AlphaFoldDB" id="A0A2K8U8K9"/>